<protein>
    <submittedName>
        <fullName evidence="5">Hydrogen cyanide synthase subunit HcnC</fullName>
        <ecNumber evidence="5">1.4.99.5</ecNumber>
    </submittedName>
</protein>
<dbReference type="GO" id="GO:0009229">
    <property type="term" value="P:thiamine diphosphate biosynthetic process"/>
    <property type="evidence" value="ECO:0007669"/>
    <property type="project" value="UniProtKB-UniPathway"/>
</dbReference>
<dbReference type="GO" id="GO:0050660">
    <property type="term" value="F:flavin adenine dinucleotide binding"/>
    <property type="evidence" value="ECO:0007669"/>
    <property type="project" value="InterPro"/>
</dbReference>
<comment type="pathway">
    <text evidence="1">Cofactor biosynthesis; thiamine diphosphate biosynthesis.</text>
</comment>
<dbReference type="GO" id="GO:0005737">
    <property type="term" value="C:cytoplasm"/>
    <property type="evidence" value="ECO:0007669"/>
    <property type="project" value="TreeGrafter"/>
</dbReference>
<dbReference type="InParanoid" id="A0A517SGN4"/>
<accession>A0A517SGN4</accession>
<evidence type="ECO:0000256" key="3">
    <source>
        <dbReference type="ARBA" id="ARBA00023002"/>
    </source>
</evidence>
<keyword evidence="3 5" id="KW-0560">Oxidoreductase</keyword>
<dbReference type="Proteomes" id="UP000315700">
    <property type="component" value="Chromosome"/>
</dbReference>
<dbReference type="KEGG" id="ccos:Pan44_33240"/>
<dbReference type="FunCoup" id="A0A517SGN4">
    <property type="interactions" value="423"/>
</dbReference>
<dbReference type="InterPro" id="IPR006076">
    <property type="entry name" value="FAD-dep_OxRdtase"/>
</dbReference>
<dbReference type="GO" id="GO:0050622">
    <property type="term" value="F:glycine dehydrogenase (cyanide-forming) activity"/>
    <property type="evidence" value="ECO:0007669"/>
    <property type="project" value="UniProtKB-EC"/>
</dbReference>
<dbReference type="PANTHER" id="PTHR13847:SF289">
    <property type="entry name" value="GLYCINE OXIDASE"/>
    <property type="match status" value="1"/>
</dbReference>
<keyword evidence="2" id="KW-0784">Thiamine biosynthesis</keyword>
<dbReference type="SUPFAM" id="SSF54373">
    <property type="entry name" value="FAD-linked reductases, C-terminal domain"/>
    <property type="match status" value="1"/>
</dbReference>
<evidence type="ECO:0000259" key="4">
    <source>
        <dbReference type="Pfam" id="PF01266"/>
    </source>
</evidence>
<dbReference type="Gene3D" id="3.30.9.10">
    <property type="entry name" value="D-Amino Acid Oxidase, subunit A, domain 2"/>
    <property type="match status" value="1"/>
</dbReference>
<dbReference type="UniPathway" id="UPA00060"/>
<evidence type="ECO:0000256" key="1">
    <source>
        <dbReference type="ARBA" id="ARBA00004948"/>
    </source>
</evidence>
<dbReference type="OrthoDB" id="9794226at2"/>
<name>A0A517SGN4_9PLAN</name>
<dbReference type="EMBL" id="CP036271">
    <property type="protein sequence ID" value="QDT55281.1"/>
    <property type="molecule type" value="Genomic_DNA"/>
</dbReference>
<dbReference type="EC" id="1.4.99.5" evidence="5"/>
<organism evidence="5 6">
    <name type="scientific">Caulifigura coniformis</name>
    <dbReference type="NCBI Taxonomy" id="2527983"/>
    <lineage>
        <taxon>Bacteria</taxon>
        <taxon>Pseudomonadati</taxon>
        <taxon>Planctomycetota</taxon>
        <taxon>Planctomycetia</taxon>
        <taxon>Planctomycetales</taxon>
        <taxon>Planctomycetaceae</taxon>
        <taxon>Caulifigura</taxon>
    </lineage>
</organism>
<dbReference type="Gene3D" id="3.50.50.60">
    <property type="entry name" value="FAD/NAD(P)-binding domain"/>
    <property type="match status" value="1"/>
</dbReference>
<evidence type="ECO:0000313" key="6">
    <source>
        <dbReference type="Proteomes" id="UP000315700"/>
    </source>
</evidence>
<reference evidence="5 6" key="1">
    <citation type="submission" date="2019-02" db="EMBL/GenBank/DDBJ databases">
        <title>Deep-cultivation of Planctomycetes and their phenomic and genomic characterization uncovers novel biology.</title>
        <authorList>
            <person name="Wiegand S."/>
            <person name="Jogler M."/>
            <person name="Boedeker C."/>
            <person name="Pinto D."/>
            <person name="Vollmers J."/>
            <person name="Rivas-Marin E."/>
            <person name="Kohn T."/>
            <person name="Peeters S.H."/>
            <person name="Heuer A."/>
            <person name="Rast P."/>
            <person name="Oberbeckmann S."/>
            <person name="Bunk B."/>
            <person name="Jeske O."/>
            <person name="Meyerdierks A."/>
            <person name="Storesund J.E."/>
            <person name="Kallscheuer N."/>
            <person name="Luecker S."/>
            <person name="Lage O.M."/>
            <person name="Pohl T."/>
            <person name="Merkel B.J."/>
            <person name="Hornburger P."/>
            <person name="Mueller R.-W."/>
            <person name="Bruemmer F."/>
            <person name="Labrenz M."/>
            <person name="Spormann A.M."/>
            <person name="Op den Camp H."/>
            <person name="Overmann J."/>
            <person name="Amann R."/>
            <person name="Jetten M.S.M."/>
            <person name="Mascher T."/>
            <person name="Medema M.H."/>
            <person name="Devos D.P."/>
            <person name="Kaster A.-K."/>
            <person name="Ovreas L."/>
            <person name="Rohde M."/>
            <person name="Galperin M.Y."/>
            <person name="Jogler C."/>
        </authorList>
    </citation>
    <scope>NUCLEOTIDE SEQUENCE [LARGE SCALE GENOMIC DNA]</scope>
    <source>
        <strain evidence="5 6">Pan44</strain>
    </source>
</reference>
<proteinExistence type="predicted"/>
<evidence type="ECO:0000256" key="2">
    <source>
        <dbReference type="ARBA" id="ARBA00022977"/>
    </source>
</evidence>
<keyword evidence="6" id="KW-1185">Reference proteome</keyword>
<dbReference type="RefSeq" id="WP_145031053.1">
    <property type="nucleotide sequence ID" value="NZ_CP036271.1"/>
</dbReference>
<dbReference type="GO" id="GO:0009228">
    <property type="term" value="P:thiamine biosynthetic process"/>
    <property type="evidence" value="ECO:0007669"/>
    <property type="project" value="UniProtKB-KW"/>
</dbReference>
<dbReference type="AlphaFoldDB" id="A0A517SGN4"/>
<sequence length="361" mass="39273">MSDVVIIGGGVMGLTTAWELAKAGRTVEVIDQSELGQEASWAGAGLLPPGHRGDPNDPLVPLLRRATEMWPVISRELKEESGVDNGFEPCPEIQILKPGQSVDAEMREWIVNGVKAEALSEQRIRELEPMVAEGLGAGFLLPDGTQVRNPWHMHALEAACRKRGVRLTTNRKVTGFEARGGRVHSVTTAAGPVSGDQFLVAGGAWSGEILKSVGIPLEIEPVRGQMVLFRTPKRQLRHTVEIGKQYVVPRSDGRVLAGSTEEWVGFVKENTEQGVRGLIEFAHRLVPSLKQAEVEKTWAGFRPHARRGQPYLGAAPGYDNLFIAAGHFRAGLHLSPVTARLMKQRMTGESTELPLDAFAIG</sequence>
<gene>
    <name evidence="5" type="primary">hcnC</name>
    <name evidence="5" type="ORF">Pan44_33240</name>
</gene>
<evidence type="ECO:0000313" key="5">
    <source>
        <dbReference type="EMBL" id="QDT55281.1"/>
    </source>
</evidence>
<dbReference type="InterPro" id="IPR012727">
    <property type="entry name" value="Gly_oxidase_ThiO"/>
</dbReference>
<feature type="domain" description="FAD dependent oxidoreductase" evidence="4">
    <location>
        <begin position="3"/>
        <end position="344"/>
    </location>
</feature>
<dbReference type="Pfam" id="PF01266">
    <property type="entry name" value="DAO"/>
    <property type="match status" value="1"/>
</dbReference>
<dbReference type="InterPro" id="IPR036188">
    <property type="entry name" value="FAD/NAD-bd_sf"/>
</dbReference>
<dbReference type="NCBIfam" id="TIGR02352">
    <property type="entry name" value="thiamin_ThiO"/>
    <property type="match status" value="1"/>
</dbReference>
<dbReference type="PANTHER" id="PTHR13847">
    <property type="entry name" value="SARCOSINE DEHYDROGENASE-RELATED"/>
    <property type="match status" value="1"/>
</dbReference>
<dbReference type="SUPFAM" id="SSF51905">
    <property type="entry name" value="FAD/NAD(P)-binding domain"/>
    <property type="match status" value="1"/>
</dbReference>